<reference evidence="1" key="1">
    <citation type="submission" date="2022-04" db="EMBL/GenBank/DDBJ databases">
        <title>Genome of the entomopathogenic fungus Entomophthora muscae.</title>
        <authorList>
            <person name="Elya C."/>
            <person name="Lovett B.R."/>
            <person name="Lee E."/>
            <person name="Macias A.M."/>
            <person name="Hajek A.E."/>
            <person name="De Bivort B.L."/>
            <person name="Kasson M.T."/>
            <person name="De Fine Licht H.H."/>
            <person name="Stajich J.E."/>
        </authorList>
    </citation>
    <scope>NUCLEOTIDE SEQUENCE</scope>
    <source>
        <strain evidence="1">Berkeley</strain>
    </source>
</reference>
<proteinExistence type="predicted"/>
<accession>A0ACC2TKL9</accession>
<dbReference type="Proteomes" id="UP001165960">
    <property type="component" value="Unassembled WGS sequence"/>
</dbReference>
<evidence type="ECO:0000313" key="1">
    <source>
        <dbReference type="EMBL" id="KAJ9074906.1"/>
    </source>
</evidence>
<gene>
    <name evidence="1" type="ORF">DSO57_1001891</name>
</gene>
<sequence>MVVDTTKITVRFSTTSSSTNRASIILINDEPQAPRTTITVTIIPKNDTSRNPGLPFPQLPETKKDTTPKANHLTSGVGTHPDWQHTDNVSSQSDKEDNGRVTTARTQRISNSKTTSPSHNPSTEYPSALPQPASSPTGSLPITKDNRQGISSPPADVPRQTSVPAKPGKKKEVSSNTRSNVQAPSTTTTKVATLSKDVPTPKDTDVPSEIETKSKVPSLAVAKQQEPSQPTFRLNIPHEDLEAQEKGISLRFGDVNGIVTSYPQLGPTNSPMGKPLAPAAKTSNDEQTNKKSVIGAPTVSTFASPNLLKLSSPKEAGTTSVVKSEASVGNPPNAEQTIQNSIGAAPTVLTLDSSSNKSPVISQDYTPEQASSSQKPGTTSDVNSQVPVGKPPNAEQSIQNSIGAAPTVLTLDSSSNKSPVISQDYTSKQASSSQKPGTTSDMNSQVPVGNPPNAEQTVQNSIGAAPTVLTLDSSSNKSPVISQDYTPEQASSSQKPVTTSDVNSQAPVAKPPNAEQTILNSIGAAPTVLTLDSASNKSPVISQDYTPEHASSSQKPVTTSDVNSQAPVAKPPNAEQTILNSIEQPPLNKSAADNQDYTSKHASSSQKSGTTSDVNSQAPVAKPPNAEQTIQNSIEAAPAVLTLDSASNKSAADNQDYTSKQASSSQKPGTTSDVNSQAPVAKPPNAEQTIQNSIEAAPAVLTLDSSSNKSPADNQDYTSKQASSSQKPGTTSDVNSQVPVGKPPNAEQTIQNSIGAAPTVLTLDSSSNKSPAISQDNTPEQASSSQKPDTTSDVNSQAPVANPPNAEQTILNSIGAAPAVLTLDSASKKSPAISQDYTPEHASSSQKPVTTSDVNSQAPVAKPPNAEQTIQNSIEAAPAVLTLDSASNKSAQASSSQKPGTTSDVNSQAPVAKPPNAEQTIQNSIEAAPAVLTLDSSSNKSAVISQDYTL</sequence>
<name>A0ACC2TKL9_9FUNG</name>
<organism evidence="1 2">
    <name type="scientific">Entomophthora muscae</name>
    <dbReference type="NCBI Taxonomy" id="34485"/>
    <lineage>
        <taxon>Eukaryota</taxon>
        <taxon>Fungi</taxon>
        <taxon>Fungi incertae sedis</taxon>
        <taxon>Zoopagomycota</taxon>
        <taxon>Entomophthoromycotina</taxon>
        <taxon>Entomophthoromycetes</taxon>
        <taxon>Entomophthorales</taxon>
        <taxon>Entomophthoraceae</taxon>
        <taxon>Entomophthora</taxon>
    </lineage>
</organism>
<keyword evidence="2" id="KW-1185">Reference proteome</keyword>
<evidence type="ECO:0000313" key="2">
    <source>
        <dbReference type="Proteomes" id="UP001165960"/>
    </source>
</evidence>
<dbReference type="EMBL" id="QTSX02002844">
    <property type="protein sequence ID" value="KAJ9074906.1"/>
    <property type="molecule type" value="Genomic_DNA"/>
</dbReference>
<comment type="caution">
    <text evidence="1">The sequence shown here is derived from an EMBL/GenBank/DDBJ whole genome shotgun (WGS) entry which is preliminary data.</text>
</comment>
<protein>
    <submittedName>
        <fullName evidence="1">Uncharacterized protein</fullName>
    </submittedName>
</protein>